<evidence type="ECO:0000313" key="4">
    <source>
        <dbReference type="Proteomes" id="UP000248066"/>
    </source>
</evidence>
<dbReference type="AlphaFoldDB" id="A0A2W0H6C9"/>
<dbReference type="SUPFAM" id="SSF55961">
    <property type="entry name" value="Bet v1-like"/>
    <property type="match status" value="1"/>
</dbReference>
<dbReference type="Pfam" id="PF08327">
    <property type="entry name" value="AHSA1"/>
    <property type="match status" value="1"/>
</dbReference>
<sequence length="161" mass="18773">MNNYGSLYEKEGRNVLVFERQYPYSPETIFPYISEPAYFTQWYPFATGEMDLRVGGKIMFDDSEGTIYEAVVTEFNPPNTFCFLEVKDLIEINIHETDEGSTLTFSHTFDDQAMAVYTAAGWHKCLDVLGQIIDGHAVKWDNDSSDLREYYKEKFKEKRRP</sequence>
<evidence type="ECO:0000259" key="2">
    <source>
        <dbReference type="Pfam" id="PF08327"/>
    </source>
</evidence>
<dbReference type="RefSeq" id="WP_110520598.1">
    <property type="nucleotide sequence ID" value="NZ_PDOF01000002.1"/>
</dbReference>
<proteinExistence type="inferred from homology"/>
<organism evidence="3 4">
    <name type="scientific">Alteribacter lacisalsi</name>
    <dbReference type="NCBI Taxonomy" id="2045244"/>
    <lineage>
        <taxon>Bacteria</taxon>
        <taxon>Bacillati</taxon>
        <taxon>Bacillota</taxon>
        <taxon>Bacilli</taxon>
        <taxon>Bacillales</taxon>
        <taxon>Bacillaceae</taxon>
        <taxon>Alteribacter</taxon>
    </lineage>
</organism>
<gene>
    <name evidence="3" type="ORF">CR205_13285</name>
</gene>
<feature type="domain" description="Activator of Hsp90 ATPase homologue 1/2-like C-terminal" evidence="2">
    <location>
        <begin position="24"/>
        <end position="132"/>
    </location>
</feature>
<evidence type="ECO:0000313" key="3">
    <source>
        <dbReference type="EMBL" id="PYZ96667.1"/>
    </source>
</evidence>
<dbReference type="InterPro" id="IPR013538">
    <property type="entry name" value="ASHA1/2-like_C"/>
</dbReference>
<reference evidence="3 4" key="1">
    <citation type="submission" date="2017-10" db="EMBL/GenBank/DDBJ databases">
        <title>Bacillus sp. nov., a halophilic bacterium isolated from a Yangshapao Lake.</title>
        <authorList>
            <person name="Wang H."/>
        </authorList>
    </citation>
    <scope>NUCLEOTIDE SEQUENCE [LARGE SCALE GENOMIC DNA]</scope>
    <source>
        <strain evidence="3 4">YSP-3</strain>
    </source>
</reference>
<accession>A0A2W0H6C9</accession>
<comment type="similarity">
    <text evidence="1">Belongs to the AHA1 family.</text>
</comment>
<dbReference type="InterPro" id="IPR023393">
    <property type="entry name" value="START-like_dom_sf"/>
</dbReference>
<dbReference type="CDD" id="cd08899">
    <property type="entry name" value="SRPBCC_CalC_Aha1-like_6"/>
    <property type="match status" value="1"/>
</dbReference>
<dbReference type="Proteomes" id="UP000248066">
    <property type="component" value="Unassembled WGS sequence"/>
</dbReference>
<comment type="caution">
    <text evidence="3">The sequence shown here is derived from an EMBL/GenBank/DDBJ whole genome shotgun (WGS) entry which is preliminary data.</text>
</comment>
<name>A0A2W0H6C9_9BACI</name>
<dbReference type="Gene3D" id="3.30.530.20">
    <property type="match status" value="1"/>
</dbReference>
<evidence type="ECO:0000256" key="1">
    <source>
        <dbReference type="ARBA" id="ARBA00006817"/>
    </source>
</evidence>
<dbReference type="OrthoDB" id="9803476at2"/>
<protein>
    <recommendedName>
        <fullName evidence="2">Activator of Hsp90 ATPase homologue 1/2-like C-terminal domain-containing protein</fullName>
    </recommendedName>
</protein>
<dbReference type="EMBL" id="PDOF01000002">
    <property type="protein sequence ID" value="PYZ96667.1"/>
    <property type="molecule type" value="Genomic_DNA"/>
</dbReference>
<keyword evidence="4" id="KW-1185">Reference proteome</keyword>